<evidence type="ECO:0000256" key="1">
    <source>
        <dbReference type="ARBA" id="ARBA00004651"/>
    </source>
</evidence>
<keyword evidence="2" id="KW-1003">Cell membrane</keyword>
<gene>
    <name evidence="13" type="ORF">G5B91_27575</name>
</gene>
<dbReference type="CDD" id="cd06225">
    <property type="entry name" value="HAMP"/>
    <property type="match status" value="1"/>
</dbReference>
<name>A0A6G6J2Z8_PSENT</name>
<dbReference type="AlphaFoldDB" id="A0A6G6J2Z8"/>
<evidence type="ECO:0000256" key="5">
    <source>
        <dbReference type="ARBA" id="ARBA00022989"/>
    </source>
</evidence>
<dbReference type="SMART" id="SM00304">
    <property type="entry name" value="HAMP"/>
    <property type="match status" value="1"/>
</dbReference>
<dbReference type="GO" id="GO:0006935">
    <property type="term" value="P:chemotaxis"/>
    <property type="evidence" value="ECO:0007669"/>
    <property type="project" value="UniProtKB-ARBA"/>
</dbReference>
<proteinExistence type="inferred from homology"/>
<dbReference type="FunFam" id="1.10.287.950:FF:000001">
    <property type="entry name" value="Methyl-accepting chemotaxis sensory transducer"/>
    <property type="match status" value="1"/>
</dbReference>
<evidence type="ECO:0000256" key="9">
    <source>
        <dbReference type="PROSITE-ProRule" id="PRU00284"/>
    </source>
</evidence>
<dbReference type="EMBL" id="CP049140">
    <property type="protein sequence ID" value="QIE89816.1"/>
    <property type="molecule type" value="Genomic_DNA"/>
</dbReference>
<dbReference type="Pfam" id="PF00015">
    <property type="entry name" value="MCPsignal"/>
    <property type="match status" value="1"/>
</dbReference>
<dbReference type="SMART" id="SM00283">
    <property type="entry name" value="MA"/>
    <property type="match status" value="1"/>
</dbReference>
<dbReference type="SUPFAM" id="SSF58104">
    <property type="entry name" value="Methyl-accepting chemotaxis protein (MCP) signaling domain"/>
    <property type="match status" value="1"/>
</dbReference>
<evidence type="ECO:0000256" key="4">
    <source>
        <dbReference type="ARBA" id="ARBA00022692"/>
    </source>
</evidence>
<evidence type="ECO:0000256" key="8">
    <source>
        <dbReference type="ARBA" id="ARBA00029447"/>
    </source>
</evidence>
<evidence type="ECO:0000256" key="3">
    <source>
        <dbReference type="ARBA" id="ARBA00022481"/>
    </source>
</evidence>
<dbReference type="PANTHER" id="PTHR32089">
    <property type="entry name" value="METHYL-ACCEPTING CHEMOTAXIS PROTEIN MCPB"/>
    <property type="match status" value="1"/>
</dbReference>
<keyword evidence="7 9" id="KW-0807">Transducer</keyword>
<dbReference type="KEGG" id="pnt:G5B91_27575"/>
<dbReference type="Gene3D" id="1.10.287.950">
    <property type="entry name" value="Methyl-accepting chemotaxis protein"/>
    <property type="match status" value="1"/>
</dbReference>
<dbReference type="GO" id="GO:0005886">
    <property type="term" value="C:plasma membrane"/>
    <property type="evidence" value="ECO:0007669"/>
    <property type="project" value="UniProtKB-SubCell"/>
</dbReference>
<keyword evidence="6 10" id="KW-0472">Membrane</keyword>
<organism evidence="13 14">
    <name type="scientific">Pseudomonas nitroreducens</name>
    <dbReference type="NCBI Taxonomy" id="46680"/>
    <lineage>
        <taxon>Bacteria</taxon>
        <taxon>Pseudomonadati</taxon>
        <taxon>Pseudomonadota</taxon>
        <taxon>Gammaproteobacteria</taxon>
        <taxon>Pseudomonadales</taxon>
        <taxon>Pseudomonadaceae</taxon>
        <taxon>Pseudomonas</taxon>
    </lineage>
</organism>
<keyword evidence="5 10" id="KW-1133">Transmembrane helix</keyword>
<evidence type="ECO:0000256" key="6">
    <source>
        <dbReference type="ARBA" id="ARBA00023136"/>
    </source>
</evidence>
<comment type="similarity">
    <text evidence="8">Belongs to the methyl-accepting chemotaxis (MCP) protein family.</text>
</comment>
<dbReference type="RefSeq" id="WP_164488282.1">
    <property type="nucleotide sequence ID" value="NZ_CP049140.1"/>
</dbReference>
<dbReference type="InterPro" id="IPR004089">
    <property type="entry name" value="MCPsignal_dom"/>
</dbReference>
<feature type="domain" description="Methyl-accepting transducer" evidence="11">
    <location>
        <begin position="403"/>
        <end position="639"/>
    </location>
</feature>
<feature type="transmembrane region" description="Helical" evidence="10">
    <location>
        <begin position="324"/>
        <end position="344"/>
    </location>
</feature>
<dbReference type="GO" id="GO:0007165">
    <property type="term" value="P:signal transduction"/>
    <property type="evidence" value="ECO:0007669"/>
    <property type="project" value="UniProtKB-KW"/>
</dbReference>
<dbReference type="Proteomes" id="UP000501063">
    <property type="component" value="Chromosome"/>
</dbReference>
<accession>A0A6G6J2Z8</accession>
<evidence type="ECO:0000256" key="7">
    <source>
        <dbReference type="ARBA" id="ARBA00023224"/>
    </source>
</evidence>
<reference evidence="13 14" key="1">
    <citation type="submission" date="2020-02" db="EMBL/GenBank/DDBJ databases">
        <title>Integrative conjugative elements (ICEs) and plasmids drive adaptation of Pseudomonas nitroreducens strain HBP1 to wastewater environment.</title>
        <authorList>
            <person name="Sentchilo V."/>
            <person name="Carraro N."/>
            <person name="Bertelli C."/>
            <person name="van der Meer J.R."/>
        </authorList>
    </citation>
    <scope>NUCLEOTIDE SEQUENCE [LARGE SCALE GENOMIC DNA]</scope>
    <source>
        <strain evidence="13 14">HBP1</strain>
    </source>
</reference>
<feature type="domain" description="HAMP" evidence="12">
    <location>
        <begin position="352"/>
        <end position="398"/>
    </location>
</feature>
<dbReference type="PROSITE" id="PS50111">
    <property type="entry name" value="CHEMOTAXIS_TRANSDUC_2"/>
    <property type="match status" value="1"/>
</dbReference>
<protein>
    <submittedName>
        <fullName evidence="13">Methyl-accepting chemotaxis protein</fullName>
    </submittedName>
</protein>
<dbReference type="PANTHER" id="PTHR32089:SF119">
    <property type="entry name" value="METHYL-ACCEPTING CHEMOTAXIS PROTEIN CTPL"/>
    <property type="match status" value="1"/>
</dbReference>
<evidence type="ECO:0000313" key="13">
    <source>
        <dbReference type="EMBL" id="QIE89816.1"/>
    </source>
</evidence>
<keyword evidence="4 10" id="KW-0812">Transmembrane</keyword>
<keyword evidence="3" id="KW-0488">Methylation</keyword>
<comment type="subcellular location">
    <subcellularLocation>
        <location evidence="1">Cell membrane</location>
        <topology evidence="1">Multi-pass membrane protein</topology>
    </subcellularLocation>
</comment>
<evidence type="ECO:0000259" key="12">
    <source>
        <dbReference type="PROSITE" id="PS50885"/>
    </source>
</evidence>
<evidence type="ECO:0000259" key="11">
    <source>
        <dbReference type="PROSITE" id="PS50111"/>
    </source>
</evidence>
<evidence type="ECO:0000313" key="14">
    <source>
        <dbReference type="Proteomes" id="UP000501063"/>
    </source>
</evidence>
<dbReference type="InterPro" id="IPR003660">
    <property type="entry name" value="HAMP_dom"/>
</dbReference>
<dbReference type="PROSITE" id="PS50885">
    <property type="entry name" value="HAMP"/>
    <property type="match status" value="1"/>
</dbReference>
<evidence type="ECO:0000256" key="10">
    <source>
        <dbReference type="SAM" id="Phobius"/>
    </source>
</evidence>
<evidence type="ECO:0000256" key="2">
    <source>
        <dbReference type="ARBA" id="ARBA00022475"/>
    </source>
</evidence>
<dbReference type="CDD" id="cd11386">
    <property type="entry name" value="MCP_signal"/>
    <property type="match status" value="1"/>
</dbReference>
<sequence>MKAMLKPGILLMNRLSFGKKFGLICLLFLLPLVATNYYLVRDSHQRWNDARQLLDSLPFLQRAVALHRQIDQLKDLSLVRLRVSQVEKNSDIDQRIRAGEQEALALVRALDWQGGDAPQRSDFQHKRDELLQSVERLGTTAGAAPKMELAGQLAKRSELFLVYSVGLVGLNKDDQALVRQVGELLSVSLPTLQRLLGAVRGPGSAALGQGFVGSSDSISLDKAVVDLGQFSAEYSLKLDDLVLAARGQASLQEAAKRSLDSLAQARGLVDQRLLDGAELDSRWTGFFDDITRLGDAGQQLQEQAFNLLQEELQARVRLAGRQTLALLLVLVTVFSAIIYLYLAFYASTRSMIAGLGVALAKVAAGDMTAQLSVQGRDELAELGRVFNVSIGQIQELVRRVSAVASQVGTQTERVQTASAESSRAVTDQRGQLELVATAMNQLSASAQEVARSAVAAVDCARSANDETVRGSGMVRQQVENIHVLAGEIDKSMGVIHELAQDSDAIGQVLDVIKNIADQTNLLALNAAIEAARAGEQGRGFAVVADEVRTLAVRTRNSTAEIEQMIGSLRSRVAATVRSMGESHQIAGSTASQAGDVQEVLERILGAIGTIVEQSQQIASSAEQQTSVSVDIDRNLVEISQASEQTAQGAELAERASEELHGQVGQLRQVINTFQY</sequence>